<dbReference type="Proteomes" id="UP000034182">
    <property type="component" value="Unassembled WGS sequence"/>
</dbReference>
<evidence type="ECO:0000313" key="3">
    <source>
        <dbReference type="Proteomes" id="UP000034182"/>
    </source>
</evidence>
<dbReference type="EMBL" id="LAQI01000070">
    <property type="protein sequence ID" value="KKY23067.1"/>
    <property type="molecule type" value="Genomic_DNA"/>
</dbReference>
<dbReference type="PANTHER" id="PTHR43328:SF1">
    <property type="entry name" value="N-ACETYLTRANSFERASE DOMAIN-CONTAINING PROTEIN"/>
    <property type="match status" value="1"/>
</dbReference>
<dbReference type="PANTHER" id="PTHR43328">
    <property type="entry name" value="ACETYLTRANSFERASE-RELATED"/>
    <property type="match status" value="1"/>
</dbReference>
<evidence type="ECO:0000256" key="1">
    <source>
        <dbReference type="SAM" id="MobiDB-lite"/>
    </source>
</evidence>
<accession>A0A0G2EJR1</accession>
<reference evidence="2 3" key="1">
    <citation type="submission" date="2015-03" db="EMBL/GenBank/DDBJ databases">
        <authorList>
            <person name="Morales-Cruz A."/>
            <person name="Amrine K.C."/>
            <person name="Cantu D."/>
        </authorList>
    </citation>
    <scope>NUCLEOTIDE SEQUENCE [LARGE SCALE GENOMIC DNA]</scope>
    <source>
        <strain evidence="2">DS831</strain>
    </source>
</reference>
<feature type="compositionally biased region" description="Basic and acidic residues" evidence="1">
    <location>
        <begin position="69"/>
        <end position="83"/>
    </location>
</feature>
<feature type="region of interest" description="Disordered" evidence="1">
    <location>
        <begin position="63"/>
        <end position="83"/>
    </location>
</feature>
<dbReference type="SUPFAM" id="SSF55729">
    <property type="entry name" value="Acyl-CoA N-acyltransferases (Nat)"/>
    <property type="match status" value="1"/>
</dbReference>
<evidence type="ECO:0008006" key="4">
    <source>
        <dbReference type="Google" id="ProtNLM"/>
    </source>
</evidence>
<gene>
    <name evidence="2" type="ORF">UCDDS831_g03192</name>
</gene>
<dbReference type="AlphaFoldDB" id="A0A0G2EJR1"/>
<name>A0A0G2EJR1_9PEZI</name>
<proteinExistence type="predicted"/>
<reference evidence="2 3" key="2">
    <citation type="submission" date="2015-05" db="EMBL/GenBank/DDBJ databases">
        <title>Distinctive expansion of gene families associated with plant cell wall degradation and secondary metabolism in the genomes of grapevine trunk pathogens.</title>
        <authorList>
            <person name="Lawrence D.P."/>
            <person name="Travadon R."/>
            <person name="Rolshausen P.E."/>
            <person name="Baumgartner K."/>
        </authorList>
    </citation>
    <scope>NUCLEOTIDE SEQUENCE [LARGE SCALE GENOMIC DNA]</scope>
    <source>
        <strain evidence="2">DS831</strain>
    </source>
</reference>
<comment type="caution">
    <text evidence="2">The sequence shown here is derived from an EMBL/GenBank/DDBJ whole genome shotgun (WGS) entry which is preliminary data.</text>
</comment>
<sequence length="83" mass="9419">MTTVLRTLLDTFFVEYMNVRSLKGSCLTHNKASKRVLEKCGFVFENEESDVFEVAESKTGIKESIGQGRSHEVNRDTEMRGVT</sequence>
<protein>
    <recommendedName>
        <fullName evidence="4">N-acetyltransferase domain-containing protein</fullName>
    </recommendedName>
</protein>
<dbReference type="Gene3D" id="3.40.630.30">
    <property type="match status" value="1"/>
</dbReference>
<organism evidence="2 3">
    <name type="scientific">Diplodia seriata</name>
    <dbReference type="NCBI Taxonomy" id="420778"/>
    <lineage>
        <taxon>Eukaryota</taxon>
        <taxon>Fungi</taxon>
        <taxon>Dikarya</taxon>
        <taxon>Ascomycota</taxon>
        <taxon>Pezizomycotina</taxon>
        <taxon>Dothideomycetes</taxon>
        <taxon>Dothideomycetes incertae sedis</taxon>
        <taxon>Botryosphaeriales</taxon>
        <taxon>Botryosphaeriaceae</taxon>
        <taxon>Diplodia</taxon>
    </lineage>
</organism>
<evidence type="ECO:0000313" key="2">
    <source>
        <dbReference type="EMBL" id="KKY23067.1"/>
    </source>
</evidence>
<dbReference type="InterPro" id="IPR016181">
    <property type="entry name" value="Acyl_CoA_acyltransferase"/>
</dbReference>